<protein>
    <submittedName>
        <fullName evidence="1">Uncharacterized protein</fullName>
    </submittedName>
</protein>
<proteinExistence type="predicted"/>
<reference evidence="1" key="1">
    <citation type="journal article" date="2019" name="bioRxiv">
        <title>The Genome of the Zebra Mussel, Dreissena polymorpha: A Resource for Invasive Species Research.</title>
        <authorList>
            <person name="McCartney M.A."/>
            <person name="Auch B."/>
            <person name="Kono T."/>
            <person name="Mallez S."/>
            <person name="Zhang Y."/>
            <person name="Obille A."/>
            <person name="Becker A."/>
            <person name="Abrahante J.E."/>
            <person name="Garbe J."/>
            <person name="Badalamenti J.P."/>
            <person name="Herman A."/>
            <person name="Mangelson H."/>
            <person name="Liachko I."/>
            <person name="Sullivan S."/>
            <person name="Sone E.D."/>
            <person name="Koren S."/>
            <person name="Silverstein K.A.T."/>
            <person name="Beckman K.B."/>
            <person name="Gohl D.M."/>
        </authorList>
    </citation>
    <scope>NUCLEOTIDE SEQUENCE</scope>
    <source>
        <strain evidence="1">Duluth1</strain>
        <tissue evidence="1">Whole animal</tissue>
    </source>
</reference>
<evidence type="ECO:0000313" key="1">
    <source>
        <dbReference type="EMBL" id="KAH3815480.1"/>
    </source>
</evidence>
<dbReference type="AlphaFoldDB" id="A0A9D4JKJ7"/>
<accession>A0A9D4JKJ7</accession>
<evidence type="ECO:0000313" key="2">
    <source>
        <dbReference type="Proteomes" id="UP000828390"/>
    </source>
</evidence>
<sequence length="63" mass="7140">MLCTGTIVTGQHSTHWCHCHSPICFTLVPKFQSNMLHTGTIVTFQHATLWYHSHSPTCYTLVP</sequence>
<comment type="caution">
    <text evidence="1">The sequence shown here is derived from an EMBL/GenBank/DDBJ whole genome shotgun (WGS) entry which is preliminary data.</text>
</comment>
<organism evidence="1 2">
    <name type="scientific">Dreissena polymorpha</name>
    <name type="common">Zebra mussel</name>
    <name type="synonym">Mytilus polymorpha</name>
    <dbReference type="NCBI Taxonomy" id="45954"/>
    <lineage>
        <taxon>Eukaryota</taxon>
        <taxon>Metazoa</taxon>
        <taxon>Spiralia</taxon>
        <taxon>Lophotrochozoa</taxon>
        <taxon>Mollusca</taxon>
        <taxon>Bivalvia</taxon>
        <taxon>Autobranchia</taxon>
        <taxon>Heteroconchia</taxon>
        <taxon>Euheterodonta</taxon>
        <taxon>Imparidentia</taxon>
        <taxon>Neoheterodontei</taxon>
        <taxon>Myida</taxon>
        <taxon>Dreissenoidea</taxon>
        <taxon>Dreissenidae</taxon>
        <taxon>Dreissena</taxon>
    </lineage>
</organism>
<dbReference type="Proteomes" id="UP000828390">
    <property type="component" value="Unassembled WGS sequence"/>
</dbReference>
<name>A0A9D4JKJ7_DREPO</name>
<keyword evidence="2" id="KW-1185">Reference proteome</keyword>
<gene>
    <name evidence="1" type="ORF">DPMN_144003</name>
</gene>
<reference evidence="1" key="2">
    <citation type="submission" date="2020-11" db="EMBL/GenBank/DDBJ databases">
        <authorList>
            <person name="McCartney M.A."/>
            <person name="Auch B."/>
            <person name="Kono T."/>
            <person name="Mallez S."/>
            <person name="Becker A."/>
            <person name="Gohl D.M."/>
            <person name="Silverstein K.A.T."/>
            <person name="Koren S."/>
            <person name="Bechman K.B."/>
            <person name="Herman A."/>
            <person name="Abrahante J.E."/>
            <person name="Garbe J."/>
        </authorList>
    </citation>
    <scope>NUCLEOTIDE SEQUENCE</scope>
    <source>
        <strain evidence="1">Duluth1</strain>
        <tissue evidence="1">Whole animal</tissue>
    </source>
</reference>
<dbReference type="EMBL" id="JAIWYP010000006">
    <property type="protein sequence ID" value="KAH3815480.1"/>
    <property type="molecule type" value="Genomic_DNA"/>
</dbReference>